<evidence type="ECO:0000313" key="9">
    <source>
        <dbReference type="Proteomes" id="UP000803844"/>
    </source>
</evidence>
<comment type="similarity">
    <text evidence="2">Belongs to the cytochrome P450 family.</text>
</comment>
<keyword evidence="5 7" id="KW-0408">Iron</keyword>
<evidence type="ECO:0000256" key="1">
    <source>
        <dbReference type="ARBA" id="ARBA00001971"/>
    </source>
</evidence>
<dbReference type="EMBL" id="MU032346">
    <property type="protein sequence ID" value="KAF3767736.1"/>
    <property type="molecule type" value="Genomic_DNA"/>
</dbReference>
<dbReference type="OrthoDB" id="1055148at2759"/>
<keyword evidence="3 7" id="KW-0349">Heme</keyword>
<dbReference type="AlphaFoldDB" id="A0A9P5CRY0"/>
<comment type="caution">
    <text evidence="8">The sequence shown here is derived from an EMBL/GenBank/DDBJ whole genome shotgun (WGS) entry which is preliminary data.</text>
</comment>
<sequence>MIQSGGSVKDVTGFVINALFGGQVNTVLVDLCLRESVRLTIRGAPGSDVLLEKAKQGDKVEVIPDGSYATFLLDLAHFNPEIYTEPLRFDPSRYEAHRAEDERVPYAFIGWGVGRHPCLGTRFAKLEITLIMAYFFALFDFELAADAGGGPTTYPVFEKAARE</sequence>
<organism evidence="8 9">
    <name type="scientific">Cryphonectria parasitica (strain ATCC 38755 / EP155)</name>
    <dbReference type="NCBI Taxonomy" id="660469"/>
    <lineage>
        <taxon>Eukaryota</taxon>
        <taxon>Fungi</taxon>
        <taxon>Dikarya</taxon>
        <taxon>Ascomycota</taxon>
        <taxon>Pezizomycotina</taxon>
        <taxon>Sordariomycetes</taxon>
        <taxon>Sordariomycetidae</taxon>
        <taxon>Diaporthales</taxon>
        <taxon>Cryphonectriaceae</taxon>
        <taxon>Cryphonectria-Endothia species complex</taxon>
        <taxon>Cryphonectria</taxon>
    </lineage>
</organism>
<proteinExistence type="inferred from homology"/>
<comment type="cofactor">
    <cofactor evidence="1 7">
        <name>heme</name>
        <dbReference type="ChEBI" id="CHEBI:30413"/>
    </cofactor>
</comment>
<dbReference type="InterPro" id="IPR050529">
    <property type="entry name" value="CYP450_sterol_14alpha_dmase"/>
</dbReference>
<accession>A0A9P5CRY0</accession>
<evidence type="ECO:0000256" key="4">
    <source>
        <dbReference type="ARBA" id="ARBA00022723"/>
    </source>
</evidence>
<dbReference type="Gene3D" id="1.10.630.10">
    <property type="entry name" value="Cytochrome P450"/>
    <property type="match status" value="1"/>
</dbReference>
<dbReference type="PANTHER" id="PTHR24304:SF2">
    <property type="entry name" value="24-HYDROXYCHOLESTEROL 7-ALPHA-HYDROXYLASE"/>
    <property type="match status" value="1"/>
</dbReference>
<dbReference type="InterPro" id="IPR002403">
    <property type="entry name" value="Cyt_P450_E_grp-IV"/>
</dbReference>
<dbReference type="InterPro" id="IPR001128">
    <property type="entry name" value="Cyt_P450"/>
</dbReference>
<feature type="binding site" description="axial binding residue" evidence="7">
    <location>
        <position position="118"/>
    </location>
    <ligand>
        <name>heme</name>
        <dbReference type="ChEBI" id="CHEBI:30413"/>
    </ligand>
    <ligandPart>
        <name>Fe</name>
        <dbReference type="ChEBI" id="CHEBI:18248"/>
    </ligandPart>
</feature>
<dbReference type="PRINTS" id="PR00465">
    <property type="entry name" value="EP450IV"/>
</dbReference>
<keyword evidence="6" id="KW-0560">Oxidoreductase</keyword>
<reference evidence="8" key="1">
    <citation type="journal article" date="2020" name="Phytopathology">
        <title>Genome sequence of the chestnut blight fungus Cryphonectria parasitica EP155: A fundamental resource for an archetypical invasive plant pathogen.</title>
        <authorList>
            <person name="Crouch J.A."/>
            <person name="Dawe A."/>
            <person name="Aerts A."/>
            <person name="Barry K."/>
            <person name="Churchill A.C.L."/>
            <person name="Grimwood J."/>
            <person name="Hillman B."/>
            <person name="Milgroom M.G."/>
            <person name="Pangilinan J."/>
            <person name="Smith M."/>
            <person name="Salamov A."/>
            <person name="Schmutz J."/>
            <person name="Yadav J."/>
            <person name="Grigoriev I.V."/>
            <person name="Nuss D."/>
        </authorList>
    </citation>
    <scope>NUCLEOTIDE SEQUENCE</scope>
    <source>
        <strain evidence="8">EP155</strain>
    </source>
</reference>
<gene>
    <name evidence="8" type="ORF">M406DRAFT_328794</name>
</gene>
<dbReference type="InterPro" id="IPR036396">
    <property type="entry name" value="Cyt_P450_sf"/>
</dbReference>
<dbReference type="SUPFAM" id="SSF48264">
    <property type="entry name" value="Cytochrome P450"/>
    <property type="match status" value="1"/>
</dbReference>
<dbReference type="Proteomes" id="UP000803844">
    <property type="component" value="Unassembled WGS sequence"/>
</dbReference>
<dbReference type="GO" id="GO:0016705">
    <property type="term" value="F:oxidoreductase activity, acting on paired donors, with incorporation or reduction of molecular oxygen"/>
    <property type="evidence" value="ECO:0007669"/>
    <property type="project" value="InterPro"/>
</dbReference>
<evidence type="ECO:0000256" key="5">
    <source>
        <dbReference type="ARBA" id="ARBA00023004"/>
    </source>
</evidence>
<dbReference type="RefSeq" id="XP_040778697.1">
    <property type="nucleotide sequence ID" value="XM_040920362.1"/>
</dbReference>
<evidence type="ECO:0000256" key="7">
    <source>
        <dbReference type="PIRSR" id="PIRSR602403-1"/>
    </source>
</evidence>
<evidence type="ECO:0000256" key="3">
    <source>
        <dbReference type="ARBA" id="ARBA00022617"/>
    </source>
</evidence>
<evidence type="ECO:0000256" key="6">
    <source>
        <dbReference type="ARBA" id="ARBA00023033"/>
    </source>
</evidence>
<keyword evidence="4 7" id="KW-0479">Metal-binding</keyword>
<dbReference type="GO" id="GO:0020037">
    <property type="term" value="F:heme binding"/>
    <property type="evidence" value="ECO:0007669"/>
    <property type="project" value="InterPro"/>
</dbReference>
<dbReference type="GO" id="GO:0005506">
    <property type="term" value="F:iron ion binding"/>
    <property type="evidence" value="ECO:0007669"/>
    <property type="project" value="InterPro"/>
</dbReference>
<keyword evidence="9" id="KW-1185">Reference proteome</keyword>
<dbReference type="Pfam" id="PF00067">
    <property type="entry name" value="p450"/>
    <property type="match status" value="1"/>
</dbReference>
<dbReference type="GeneID" id="63837491"/>
<name>A0A9P5CRY0_CRYP1</name>
<evidence type="ECO:0000313" key="8">
    <source>
        <dbReference type="EMBL" id="KAF3767736.1"/>
    </source>
</evidence>
<evidence type="ECO:0000256" key="2">
    <source>
        <dbReference type="ARBA" id="ARBA00010617"/>
    </source>
</evidence>
<keyword evidence="6" id="KW-0503">Monooxygenase</keyword>
<protein>
    <submittedName>
        <fullName evidence="8">Cytochrome P450</fullName>
    </submittedName>
</protein>
<dbReference type="CDD" id="cd00302">
    <property type="entry name" value="cytochrome_P450"/>
    <property type="match status" value="1"/>
</dbReference>
<dbReference type="PANTHER" id="PTHR24304">
    <property type="entry name" value="CYTOCHROME P450 FAMILY 7"/>
    <property type="match status" value="1"/>
</dbReference>
<dbReference type="GO" id="GO:0004497">
    <property type="term" value="F:monooxygenase activity"/>
    <property type="evidence" value="ECO:0007669"/>
    <property type="project" value="UniProtKB-KW"/>
</dbReference>